<dbReference type="InterPro" id="IPR018060">
    <property type="entry name" value="HTH_AraC"/>
</dbReference>
<dbReference type="KEGG" id="lri:NCTC12151_00927"/>
<dbReference type="PROSITE" id="PS01124">
    <property type="entry name" value="HTH_ARAC_FAMILY_2"/>
    <property type="match status" value="1"/>
</dbReference>
<keyword evidence="1" id="KW-0805">Transcription regulation</keyword>
<evidence type="ECO:0000313" key="6">
    <source>
        <dbReference type="Proteomes" id="UP000249005"/>
    </source>
</evidence>
<dbReference type="PANTHER" id="PTHR47504">
    <property type="entry name" value="RIGHT ORIGIN-BINDING PROTEIN"/>
    <property type="match status" value="1"/>
</dbReference>
<evidence type="ECO:0000256" key="2">
    <source>
        <dbReference type="ARBA" id="ARBA00023125"/>
    </source>
</evidence>
<dbReference type="PANTHER" id="PTHR47504:SF5">
    <property type="entry name" value="RIGHT ORIGIN-BINDING PROTEIN"/>
    <property type="match status" value="1"/>
</dbReference>
<keyword evidence="3" id="KW-0804">Transcription</keyword>
<dbReference type="Pfam" id="PF12833">
    <property type="entry name" value="HTH_18"/>
    <property type="match status" value="1"/>
</dbReference>
<dbReference type="GO" id="GO:0043565">
    <property type="term" value="F:sequence-specific DNA binding"/>
    <property type="evidence" value="ECO:0007669"/>
    <property type="project" value="InterPro"/>
</dbReference>
<dbReference type="InterPro" id="IPR009057">
    <property type="entry name" value="Homeodomain-like_sf"/>
</dbReference>
<dbReference type="InterPro" id="IPR020449">
    <property type="entry name" value="Tscrpt_reg_AraC-type_HTH"/>
</dbReference>
<name>A0A2X4UCY4_9GAMM</name>
<keyword evidence="6" id="KW-1185">Reference proteome</keyword>
<dbReference type="Gene3D" id="1.10.10.60">
    <property type="entry name" value="Homeodomain-like"/>
    <property type="match status" value="2"/>
</dbReference>
<evidence type="ECO:0000313" key="5">
    <source>
        <dbReference type="EMBL" id="SQI36923.1"/>
    </source>
</evidence>
<dbReference type="InterPro" id="IPR050959">
    <property type="entry name" value="MarA-like"/>
</dbReference>
<evidence type="ECO:0000256" key="3">
    <source>
        <dbReference type="ARBA" id="ARBA00023163"/>
    </source>
</evidence>
<proteinExistence type="predicted"/>
<dbReference type="SUPFAM" id="SSF46689">
    <property type="entry name" value="Homeodomain-like"/>
    <property type="match status" value="2"/>
</dbReference>
<dbReference type="PRINTS" id="PR00032">
    <property type="entry name" value="HTHARAC"/>
</dbReference>
<dbReference type="OrthoDB" id="282744at2"/>
<feature type="domain" description="HTH araC/xylS-type" evidence="4">
    <location>
        <begin position="8"/>
        <end position="106"/>
    </location>
</feature>
<dbReference type="EMBL" id="LS483470">
    <property type="protein sequence ID" value="SQI36923.1"/>
    <property type="molecule type" value="Genomic_DNA"/>
</dbReference>
<sequence>MLQTTIIYDLAHWIENHLEEPLNVKRVASKAGYSQWHLQRLFKNTTGDSLATYIRKKRLQNAASELKQSRKTIADIAYKYQFDSQQSFTRAFKKMFDKTPSDYRYRT</sequence>
<gene>
    <name evidence="5" type="primary">rob_1</name>
    <name evidence="5" type="ORF">NCTC12151_00927</name>
</gene>
<reference evidence="5 6" key="1">
    <citation type="submission" date="2018-06" db="EMBL/GenBank/DDBJ databases">
        <authorList>
            <consortium name="Pathogen Informatics"/>
            <person name="Doyle S."/>
        </authorList>
    </citation>
    <scope>NUCLEOTIDE SEQUENCE [LARGE SCALE GENOMIC DNA]</scope>
    <source>
        <strain evidence="5 6">NCTC12151</strain>
    </source>
</reference>
<dbReference type="RefSeq" id="WP_111739505.1">
    <property type="nucleotide sequence ID" value="NZ_LR698987.1"/>
</dbReference>
<dbReference type="Proteomes" id="UP000249005">
    <property type="component" value="Chromosome 1"/>
</dbReference>
<keyword evidence="2" id="KW-0238">DNA-binding</keyword>
<accession>A0A2X4UCY4</accession>
<organism evidence="5 6">
    <name type="scientific">Leminorella richardii</name>
    <dbReference type="NCBI Taxonomy" id="158841"/>
    <lineage>
        <taxon>Bacteria</taxon>
        <taxon>Pseudomonadati</taxon>
        <taxon>Pseudomonadota</taxon>
        <taxon>Gammaproteobacteria</taxon>
        <taxon>Enterobacterales</taxon>
        <taxon>Budviciaceae</taxon>
        <taxon>Leminorella</taxon>
    </lineage>
</organism>
<dbReference type="PROSITE" id="PS00041">
    <property type="entry name" value="HTH_ARAC_FAMILY_1"/>
    <property type="match status" value="1"/>
</dbReference>
<dbReference type="SMART" id="SM00342">
    <property type="entry name" value="HTH_ARAC"/>
    <property type="match status" value="1"/>
</dbReference>
<dbReference type="AlphaFoldDB" id="A0A2X4UCY4"/>
<dbReference type="GO" id="GO:0003700">
    <property type="term" value="F:DNA-binding transcription factor activity"/>
    <property type="evidence" value="ECO:0007669"/>
    <property type="project" value="InterPro"/>
</dbReference>
<evidence type="ECO:0000259" key="4">
    <source>
        <dbReference type="PROSITE" id="PS01124"/>
    </source>
</evidence>
<evidence type="ECO:0000256" key="1">
    <source>
        <dbReference type="ARBA" id="ARBA00023015"/>
    </source>
</evidence>
<protein>
    <submittedName>
        <fullName evidence="5">Right origin-binding protein</fullName>
    </submittedName>
</protein>
<dbReference type="InterPro" id="IPR018062">
    <property type="entry name" value="HTH_AraC-typ_CS"/>
</dbReference>